<accession>A0A0J6I5G2</accession>
<evidence type="ECO:0000256" key="1">
    <source>
        <dbReference type="SAM" id="MobiDB-lite"/>
    </source>
</evidence>
<reference evidence="3" key="3">
    <citation type="journal article" date="2010" name="Genome Res.">
        <title>Population genomic sequencing of Coccidioides fungi reveals recent hybridization and transposon control.</title>
        <authorList>
            <person name="Neafsey D.E."/>
            <person name="Barker B.M."/>
            <person name="Sharpton T.J."/>
            <person name="Stajich J.E."/>
            <person name="Park D.J."/>
            <person name="Whiston E."/>
            <person name="Hung C.-Y."/>
            <person name="McMahan C."/>
            <person name="White J."/>
            <person name="Sykes S."/>
            <person name="Heiman D."/>
            <person name="Young S."/>
            <person name="Zeng Q."/>
            <person name="Abouelleil A."/>
            <person name="Aftuck L."/>
            <person name="Bessette D."/>
            <person name="Brown A."/>
            <person name="FitzGerald M."/>
            <person name="Lui A."/>
            <person name="Macdonald J.P."/>
            <person name="Priest M."/>
            <person name="Orbach M.J."/>
            <person name="Galgiani J.N."/>
            <person name="Kirkland T.N."/>
            <person name="Cole G.T."/>
            <person name="Birren B.W."/>
            <person name="Henn M.R."/>
            <person name="Taylor J.W."/>
            <person name="Rounsley S.D."/>
        </authorList>
    </citation>
    <scope>NUCLEOTIDE SEQUENCE [LARGE SCALE GENOMIC DNA]</scope>
    <source>
        <strain evidence="3">RMSCC 3488</strain>
    </source>
</reference>
<reference evidence="3" key="2">
    <citation type="journal article" date="2009" name="Genome Res.">
        <title>Comparative genomic analyses of the human fungal pathogens Coccidioides and their relatives.</title>
        <authorList>
            <person name="Sharpton T.J."/>
            <person name="Stajich J.E."/>
            <person name="Rounsley S.D."/>
            <person name="Gardner M.J."/>
            <person name="Wortman J.R."/>
            <person name="Jordar V.S."/>
            <person name="Maiti R."/>
            <person name="Kodira C.D."/>
            <person name="Neafsey D.E."/>
            <person name="Zeng Q."/>
            <person name="Hung C.-Y."/>
            <person name="McMahan C."/>
            <person name="Muszewska A."/>
            <person name="Grynberg M."/>
            <person name="Mandel M.A."/>
            <person name="Kellner E.M."/>
            <person name="Barker B.M."/>
            <person name="Galgiani J.N."/>
            <person name="Orbach M.J."/>
            <person name="Kirkland T.N."/>
            <person name="Cole G.T."/>
            <person name="Henn M.R."/>
            <person name="Birren B.W."/>
            <person name="Taylor J.W."/>
        </authorList>
    </citation>
    <scope>NUCLEOTIDE SEQUENCE [LARGE SCALE GENOMIC DNA]</scope>
    <source>
        <strain evidence="3">RMSCC 3488</strain>
    </source>
</reference>
<dbReference type="Proteomes" id="UP000054567">
    <property type="component" value="Unassembled WGS sequence"/>
</dbReference>
<dbReference type="EMBL" id="DS268110">
    <property type="protein sequence ID" value="KMM66602.1"/>
    <property type="molecule type" value="Genomic_DNA"/>
</dbReference>
<dbReference type="VEuPathDB" id="FungiDB:CPAG_02940"/>
<evidence type="ECO:0000313" key="2">
    <source>
        <dbReference type="EMBL" id="KMM66602.1"/>
    </source>
</evidence>
<protein>
    <submittedName>
        <fullName evidence="2">Uncharacterized protein</fullName>
    </submittedName>
</protein>
<name>A0A0J6I5G2_COCPO</name>
<dbReference type="AlphaFoldDB" id="A0A0J6I5G2"/>
<evidence type="ECO:0000313" key="3">
    <source>
        <dbReference type="Proteomes" id="UP000054567"/>
    </source>
</evidence>
<gene>
    <name evidence="2" type="ORF">CPAG_02940</name>
</gene>
<reference evidence="2 3" key="1">
    <citation type="submission" date="2007-06" db="EMBL/GenBank/DDBJ databases">
        <title>The Genome Sequence of Coccidioides posadasii RMSCC_3488.</title>
        <authorList>
            <consortium name="Coccidioides Genome Resources Consortium"/>
            <consortium name="The Broad Institute Genome Sequencing Platform"/>
            <person name="Henn M.R."/>
            <person name="Sykes S."/>
            <person name="Young S."/>
            <person name="Jaffe D."/>
            <person name="Berlin A."/>
            <person name="Alvarez P."/>
            <person name="Butler J."/>
            <person name="Gnerre S."/>
            <person name="Grabherr M."/>
            <person name="Mauceli E."/>
            <person name="Brockman W."/>
            <person name="Kodira C."/>
            <person name="Alvarado L."/>
            <person name="Zeng Q."/>
            <person name="Crawford M."/>
            <person name="Antoine C."/>
            <person name="Devon K."/>
            <person name="Galgiani J."/>
            <person name="Orsborn K."/>
            <person name="Lewis M.L."/>
            <person name="Nusbaum C."/>
            <person name="Galagan J."/>
            <person name="Birren B."/>
        </authorList>
    </citation>
    <scope>NUCLEOTIDE SEQUENCE [LARGE SCALE GENOMIC DNA]</scope>
    <source>
        <strain evidence="2 3">RMSCC 3488</strain>
    </source>
</reference>
<organism evidence="2 3">
    <name type="scientific">Coccidioides posadasii RMSCC 3488</name>
    <dbReference type="NCBI Taxonomy" id="454284"/>
    <lineage>
        <taxon>Eukaryota</taxon>
        <taxon>Fungi</taxon>
        <taxon>Dikarya</taxon>
        <taxon>Ascomycota</taxon>
        <taxon>Pezizomycotina</taxon>
        <taxon>Eurotiomycetes</taxon>
        <taxon>Eurotiomycetidae</taxon>
        <taxon>Onygenales</taxon>
        <taxon>Onygenaceae</taxon>
        <taxon>Coccidioides</taxon>
    </lineage>
</organism>
<proteinExistence type="predicted"/>
<feature type="region of interest" description="Disordered" evidence="1">
    <location>
        <begin position="21"/>
        <end position="40"/>
    </location>
</feature>
<sequence length="80" mass="8937">MSSSGAHWQFNRALRRMGANDDVMYSDHSDDESSPATTRLQRVVDRVGPQRAKIVTKGDETNYSIVADSGVAQLTFQHIR</sequence>